<reference evidence="1" key="1">
    <citation type="submission" date="2024-06" db="UniProtKB">
        <authorList>
            <consortium name="RefSeq"/>
        </authorList>
    </citation>
    <scope>NUCLEOTIDE SEQUENCE [LARGE SCALE GENOMIC DNA]</scope>
</reference>
<dbReference type="KEGG" id="cvn:111129108"/>
<evidence type="ECO:0000313" key="2">
    <source>
        <dbReference type="RefSeq" id="XP_022330938.1"/>
    </source>
</evidence>
<accession>A0A8B8DTH0</accession>
<dbReference type="GeneID" id="111129108"/>
<evidence type="ECO:0000313" key="1">
    <source>
        <dbReference type="Proteomes" id="UP000694844"/>
    </source>
</evidence>
<dbReference type="AlphaFoldDB" id="A0A8B8DTH0"/>
<dbReference type="Proteomes" id="UP000694844">
    <property type="component" value="Chromosome 1"/>
</dbReference>
<protein>
    <submittedName>
        <fullName evidence="2">Uncharacterized protein LOC111129108</fullName>
    </submittedName>
</protein>
<dbReference type="OrthoDB" id="10012778at2759"/>
<keyword evidence="1" id="KW-1185">Reference proteome</keyword>
<sequence>MALPFLPPEHIESVFHQLDQRARTDRVAAFMGYVWRQWFQSSTFGVRNWNVFMTSVRTNNNLEGWHNRINSRMNSRGPVQLYLLLQELYKEATAIPMQAMLVTEGKLERLHIKKTTRLNGKLFHLWENYNYRDISTSKLLRKCSELYGPGDM</sequence>
<proteinExistence type="predicted"/>
<name>A0A8B8DTH0_CRAVI</name>
<organism evidence="1 2">
    <name type="scientific">Crassostrea virginica</name>
    <name type="common">Eastern oyster</name>
    <dbReference type="NCBI Taxonomy" id="6565"/>
    <lineage>
        <taxon>Eukaryota</taxon>
        <taxon>Metazoa</taxon>
        <taxon>Spiralia</taxon>
        <taxon>Lophotrochozoa</taxon>
        <taxon>Mollusca</taxon>
        <taxon>Bivalvia</taxon>
        <taxon>Autobranchia</taxon>
        <taxon>Pteriomorphia</taxon>
        <taxon>Ostreida</taxon>
        <taxon>Ostreoidea</taxon>
        <taxon>Ostreidae</taxon>
        <taxon>Crassostrea</taxon>
    </lineage>
</organism>
<reference evidence="2" key="2">
    <citation type="submission" date="2025-08" db="UniProtKB">
        <authorList>
            <consortium name="RefSeq"/>
        </authorList>
    </citation>
    <scope>IDENTIFICATION</scope>
    <source>
        <tissue evidence="2">Whole sample</tissue>
    </source>
</reference>
<gene>
    <name evidence="2" type="primary">LOC111129108</name>
</gene>
<dbReference type="RefSeq" id="XP_022330938.1">
    <property type="nucleotide sequence ID" value="XM_022475230.1"/>
</dbReference>